<reference evidence="2 3" key="1">
    <citation type="journal article" date="2020" name="Nature">
        <title>Bacterial chemolithoautotrophy via manganese oxidation.</title>
        <authorList>
            <person name="Yu H."/>
            <person name="Leadbetter J.R."/>
        </authorList>
    </citation>
    <scope>NUCLEOTIDE SEQUENCE [LARGE SCALE GENOMIC DNA]</scope>
    <source>
        <strain evidence="2 3">Mn-1</strain>
    </source>
</reference>
<keyword evidence="2" id="KW-0808">Transferase</keyword>
<dbReference type="SUPFAM" id="SSF52402">
    <property type="entry name" value="Adenine nucleotide alpha hydrolases-like"/>
    <property type="match status" value="1"/>
</dbReference>
<dbReference type="InterPro" id="IPR017598">
    <property type="entry name" value="SulphurTrfase_DndC"/>
</dbReference>
<dbReference type="InterPro" id="IPR002500">
    <property type="entry name" value="PAPS_reduct_dom"/>
</dbReference>
<protein>
    <submittedName>
        <fullName evidence="2">DNA phosphorothioation system sulfurtransferase DndC</fullName>
    </submittedName>
</protein>
<keyword evidence="3" id="KW-1185">Reference proteome</keyword>
<dbReference type="GO" id="GO:0016740">
    <property type="term" value="F:transferase activity"/>
    <property type="evidence" value="ECO:0007669"/>
    <property type="project" value="UniProtKB-KW"/>
</dbReference>
<dbReference type="PANTHER" id="PTHR43196:SF2">
    <property type="entry name" value="PHOSPHOADENOSINE PHOSPHOSULFATE REDUCTASE"/>
    <property type="match status" value="1"/>
</dbReference>
<name>A0A7X6DMU1_9BACT</name>
<dbReference type="Proteomes" id="UP000534783">
    <property type="component" value="Unassembled WGS sequence"/>
</dbReference>
<gene>
    <name evidence="2" type="primary">dndC</name>
    <name evidence="2" type="ORF">MNODULE_05140</name>
</gene>
<feature type="domain" description="Phosphoadenosine phosphosulphate reductase" evidence="1">
    <location>
        <begin position="26"/>
        <end position="252"/>
    </location>
</feature>
<comment type="caution">
    <text evidence="2">The sequence shown here is derived from an EMBL/GenBank/DDBJ whole genome shotgun (WGS) entry which is preliminary data.</text>
</comment>
<dbReference type="InterPro" id="IPR050128">
    <property type="entry name" value="Sulfate_adenylyltrnsfr_sub2"/>
</dbReference>
<evidence type="ECO:0000313" key="3">
    <source>
        <dbReference type="Proteomes" id="UP000534783"/>
    </source>
</evidence>
<dbReference type="NCBIfam" id="TIGR03183">
    <property type="entry name" value="DNA_S_dndC"/>
    <property type="match status" value="1"/>
</dbReference>
<dbReference type="InterPro" id="IPR014729">
    <property type="entry name" value="Rossmann-like_a/b/a_fold"/>
</dbReference>
<sequence>MLEKERLDARYDEIRSVYLEHPQPWVIGYSGGKDSTTALQLIWSALSKLPKEKLSKPLYIISSDTLVETPKIVDYIDSSLEKMNVAAREQGLPFTAHKVKPLLKDTFWVNLIGRGYPAPSKRFRWCTERLKIDPANHFILDKVAEHGEVIVVLGVRKSESATRAQVMSLHRVKGSLLSRHTTLPNASVYTPIEDFTVEDVWTYLLQVPSPWGSNNRDLVTLYRNAQAGECPLVVDKTTPSCGNSRFGCWVCTVVTRDKSMEAMIENGEEWLEPMLEYRDLLASTQDPAVKAQVRELKRRNGRVMAKAGGGIIFGPYKLEVRKDLLRRLLQVQKQVRTTGPNPNEGLIGAEELFEIRRLWRSEAQDWEDSVPKIYREVMGEDLDWIADDQPTFSSEERRMLDSICERHDVPSTMVAKLLDIERELHGMSRRSSIHQKIASVLEEDWRSEEEIISGESES</sequence>
<dbReference type="Pfam" id="PF01507">
    <property type="entry name" value="PAPS_reduct"/>
    <property type="match status" value="1"/>
</dbReference>
<dbReference type="Gene3D" id="3.40.50.620">
    <property type="entry name" value="HUPs"/>
    <property type="match status" value="1"/>
</dbReference>
<proteinExistence type="predicted"/>
<dbReference type="EMBL" id="VTOW01000001">
    <property type="protein sequence ID" value="NKE70126.1"/>
    <property type="molecule type" value="Genomic_DNA"/>
</dbReference>
<dbReference type="PANTHER" id="PTHR43196">
    <property type="entry name" value="SULFATE ADENYLYLTRANSFERASE SUBUNIT 2"/>
    <property type="match status" value="1"/>
</dbReference>
<accession>A0A7X6DMU1</accession>
<organism evidence="2 3">
    <name type="scientific">Candidatus Manganitrophus noduliformans</name>
    <dbReference type="NCBI Taxonomy" id="2606439"/>
    <lineage>
        <taxon>Bacteria</taxon>
        <taxon>Pseudomonadati</taxon>
        <taxon>Nitrospirota</taxon>
        <taxon>Nitrospiria</taxon>
        <taxon>Candidatus Troglogloeales</taxon>
        <taxon>Candidatus Manganitrophaceae</taxon>
        <taxon>Candidatus Manganitrophus</taxon>
    </lineage>
</organism>
<dbReference type="NCBIfam" id="NF005316">
    <property type="entry name" value="PRK06850.1"/>
    <property type="match status" value="1"/>
</dbReference>
<dbReference type="AlphaFoldDB" id="A0A7X6DMU1"/>
<evidence type="ECO:0000259" key="1">
    <source>
        <dbReference type="Pfam" id="PF01507"/>
    </source>
</evidence>
<evidence type="ECO:0000313" key="2">
    <source>
        <dbReference type="EMBL" id="NKE70126.1"/>
    </source>
</evidence>